<dbReference type="Proteomes" id="UP001530315">
    <property type="component" value="Unassembled WGS sequence"/>
</dbReference>
<dbReference type="EMBL" id="JALLAZ020001156">
    <property type="protein sequence ID" value="KAL3779568.1"/>
    <property type="molecule type" value="Genomic_DNA"/>
</dbReference>
<protein>
    <submittedName>
        <fullName evidence="2">Uncharacterized protein</fullName>
    </submittedName>
</protein>
<keyword evidence="3" id="KW-1185">Reference proteome</keyword>
<name>A0ABD3NW25_9STRA</name>
<reference evidence="2 3" key="1">
    <citation type="submission" date="2024-10" db="EMBL/GenBank/DDBJ databases">
        <title>Updated reference genomes for cyclostephanoid diatoms.</title>
        <authorList>
            <person name="Roberts W.R."/>
            <person name="Alverson A.J."/>
        </authorList>
    </citation>
    <scope>NUCLEOTIDE SEQUENCE [LARGE SCALE GENOMIC DNA]</scope>
    <source>
        <strain evidence="2 3">AJA276-08</strain>
    </source>
</reference>
<feature type="region of interest" description="Disordered" evidence="1">
    <location>
        <begin position="259"/>
        <end position="287"/>
    </location>
</feature>
<accession>A0ABD3NW25</accession>
<evidence type="ECO:0000256" key="1">
    <source>
        <dbReference type="SAM" id="MobiDB-lite"/>
    </source>
</evidence>
<proteinExistence type="predicted"/>
<evidence type="ECO:0000313" key="2">
    <source>
        <dbReference type="EMBL" id="KAL3779568.1"/>
    </source>
</evidence>
<dbReference type="AlphaFoldDB" id="A0ABD3NW25"/>
<comment type="caution">
    <text evidence="2">The sequence shown here is derived from an EMBL/GenBank/DDBJ whole genome shotgun (WGS) entry which is preliminary data.</text>
</comment>
<evidence type="ECO:0000313" key="3">
    <source>
        <dbReference type="Proteomes" id="UP001530315"/>
    </source>
</evidence>
<organism evidence="2 3">
    <name type="scientific">Stephanodiscus triporus</name>
    <dbReference type="NCBI Taxonomy" id="2934178"/>
    <lineage>
        <taxon>Eukaryota</taxon>
        <taxon>Sar</taxon>
        <taxon>Stramenopiles</taxon>
        <taxon>Ochrophyta</taxon>
        <taxon>Bacillariophyta</taxon>
        <taxon>Coscinodiscophyceae</taxon>
        <taxon>Thalassiosirophycidae</taxon>
        <taxon>Stephanodiscales</taxon>
        <taxon>Stephanodiscaceae</taxon>
        <taxon>Stephanodiscus</taxon>
    </lineage>
</organism>
<gene>
    <name evidence="2" type="ORF">ACHAW5_000978</name>
</gene>
<sequence>MPSKNDGAMIAAFTDILATLAARDYHPTLNVMDNECSKAVEAQIQKNNMDIHLLPLRLNAAKAPSAAGACAPLPPHHGTLALQPALQPPLHLNLGFISVAIRGWSTIGGADAADAGLRGGGALCSGSESVTSTPQQLTSEFEFAYEEYKAGQYMHAFFNGLQNDEDSCVDKSNECNDEAEGGLCVADPDAMKEMGCDCTASVSWCPSPCTLDDGASDEYAHASFYGYSIVIPNLDANDRDSNEGASDDCGSHDGASYDCGSHNSASSQRRRSPISQRLPFHLPPQPQAQLIPSEVDIMDDSVVPLRWKVALAKMTKAVPRE</sequence>